<protein>
    <submittedName>
        <fullName evidence="8">DoxX family membrane protein</fullName>
    </submittedName>
</protein>
<gene>
    <name evidence="8" type="ORF">EG240_14880</name>
</gene>
<reference evidence="8 9" key="1">
    <citation type="submission" date="2018-11" db="EMBL/GenBank/DDBJ databases">
        <title>Flavobacterium sp. nov., YIM 102701-2 draft genome.</title>
        <authorList>
            <person name="Li G."/>
            <person name="Jiang Y."/>
        </authorList>
    </citation>
    <scope>NUCLEOTIDE SEQUENCE [LARGE SCALE GENOMIC DNA]</scope>
    <source>
        <strain evidence="8 9">YIM 102701-2</strain>
    </source>
</reference>
<feature type="transmembrane region" description="Helical" evidence="7">
    <location>
        <begin position="57"/>
        <end position="78"/>
    </location>
</feature>
<evidence type="ECO:0000256" key="6">
    <source>
        <dbReference type="ARBA" id="ARBA00023136"/>
    </source>
</evidence>
<dbReference type="AlphaFoldDB" id="A0A3P3W207"/>
<evidence type="ECO:0000256" key="3">
    <source>
        <dbReference type="ARBA" id="ARBA00022475"/>
    </source>
</evidence>
<keyword evidence="6 7" id="KW-0472">Membrane</keyword>
<dbReference type="PANTHER" id="PTHR33452">
    <property type="entry name" value="OXIDOREDUCTASE CATD-RELATED"/>
    <property type="match status" value="1"/>
</dbReference>
<organism evidence="8 9">
    <name type="scientific">Paenimyroides tangerinum</name>
    <dbReference type="NCBI Taxonomy" id="2488728"/>
    <lineage>
        <taxon>Bacteria</taxon>
        <taxon>Pseudomonadati</taxon>
        <taxon>Bacteroidota</taxon>
        <taxon>Flavobacteriia</taxon>
        <taxon>Flavobacteriales</taxon>
        <taxon>Flavobacteriaceae</taxon>
        <taxon>Paenimyroides</taxon>
    </lineage>
</organism>
<dbReference type="InterPro" id="IPR051907">
    <property type="entry name" value="DoxX-like_oxidoreductase"/>
</dbReference>
<evidence type="ECO:0000256" key="7">
    <source>
        <dbReference type="SAM" id="Phobius"/>
    </source>
</evidence>
<feature type="transmembrane region" description="Helical" evidence="7">
    <location>
        <begin position="85"/>
        <end position="106"/>
    </location>
</feature>
<feature type="transmembrane region" description="Helical" evidence="7">
    <location>
        <begin position="12"/>
        <end position="30"/>
    </location>
</feature>
<dbReference type="OrthoDB" id="7425328at2"/>
<comment type="subcellular location">
    <subcellularLocation>
        <location evidence="1">Cell membrane</location>
        <topology evidence="1">Multi-pass membrane protein</topology>
    </subcellularLocation>
</comment>
<dbReference type="EMBL" id="RQVQ01000051">
    <property type="protein sequence ID" value="RRJ87669.1"/>
    <property type="molecule type" value="Genomic_DNA"/>
</dbReference>
<dbReference type="Proteomes" id="UP000275719">
    <property type="component" value="Unassembled WGS sequence"/>
</dbReference>
<name>A0A3P3W207_9FLAO</name>
<evidence type="ECO:0000256" key="5">
    <source>
        <dbReference type="ARBA" id="ARBA00022989"/>
    </source>
</evidence>
<comment type="similarity">
    <text evidence="2">Belongs to the DoxX family.</text>
</comment>
<dbReference type="RefSeq" id="WP_125020146.1">
    <property type="nucleotide sequence ID" value="NZ_RQVQ01000051.1"/>
</dbReference>
<dbReference type="GO" id="GO:0005886">
    <property type="term" value="C:plasma membrane"/>
    <property type="evidence" value="ECO:0007669"/>
    <property type="project" value="UniProtKB-SubCell"/>
</dbReference>
<evidence type="ECO:0000256" key="2">
    <source>
        <dbReference type="ARBA" id="ARBA00006679"/>
    </source>
</evidence>
<proteinExistence type="inferred from homology"/>
<evidence type="ECO:0000313" key="8">
    <source>
        <dbReference type="EMBL" id="RRJ87669.1"/>
    </source>
</evidence>
<sequence>MKETTVSSTSILVLRIAVSGIFIAAGINHLQKPQGVAKRILEAPSGEFLSSIVDPHFLALSSGFLLLLFGITFLLGIYTRISAIALVLLLIPITLTIQINGGILFGPLWKNIVIFGGLSFFIINKNLPYQIFPKTK</sequence>
<evidence type="ECO:0000256" key="1">
    <source>
        <dbReference type="ARBA" id="ARBA00004651"/>
    </source>
</evidence>
<comment type="caution">
    <text evidence="8">The sequence shown here is derived from an EMBL/GenBank/DDBJ whole genome shotgun (WGS) entry which is preliminary data.</text>
</comment>
<feature type="transmembrane region" description="Helical" evidence="7">
    <location>
        <begin position="112"/>
        <end position="132"/>
    </location>
</feature>
<keyword evidence="9" id="KW-1185">Reference proteome</keyword>
<dbReference type="InterPro" id="IPR032808">
    <property type="entry name" value="DoxX"/>
</dbReference>
<keyword evidence="5 7" id="KW-1133">Transmembrane helix</keyword>
<keyword evidence="4 7" id="KW-0812">Transmembrane</keyword>
<evidence type="ECO:0000256" key="4">
    <source>
        <dbReference type="ARBA" id="ARBA00022692"/>
    </source>
</evidence>
<keyword evidence="3" id="KW-1003">Cell membrane</keyword>
<dbReference type="PANTHER" id="PTHR33452:SF1">
    <property type="entry name" value="INNER MEMBRANE PROTEIN YPHA-RELATED"/>
    <property type="match status" value="1"/>
</dbReference>
<accession>A0A3P3W207</accession>
<evidence type="ECO:0000313" key="9">
    <source>
        <dbReference type="Proteomes" id="UP000275719"/>
    </source>
</evidence>
<dbReference type="Pfam" id="PF07681">
    <property type="entry name" value="DoxX"/>
    <property type="match status" value="1"/>
</dbReference>